<dbReference type="AlphaFoldDB" id="A0A2T4HWS7"/>
<dbReference type="Proteomes" id="UP000241206">
    <property type="component" value="Unassembled WGS sequence"/>
</dbReference>
<dbReference type="PROSITE" id="PS51257">
    <property type="entry name" value="PROKAR_LIPOPROTEIN"/>
    <property type="match status" value="1"/>
</dbReference>
<reference evidence="6 7" key="1">
    <citation type="submission" date="2017-11" db="EMBL/GenBank/DDBJ databases">
        <title>Sphingomonas oleivorans sp. nov., isolated from oil-contaminated soil.</title>
        <authorList>
            <person name="Wang L."/>
            <person name="Chen L."/>
        </authorList>
    </citation>
    <scope>NUCLEOTIDE SEQUENCE [LARGE SCALE GENOMIC DNA]</scope>
    <source>
        <strain evidence="6 7">K101</strain>
    </source>
</reference>
<comment type="caution">
    <text evidence="6">The sequence shown here is derived from an EMBL/GenBank/DDBJ whole genome shotgun (WGS) entry which is preliminary data.</text>
</comment>
<dbReference type="GO" id="GO:0030313">
    <property type="term" value="C:cell envelope"/>
    <property type="evidence" value="ECO:0007669"/>
    <property type="project" value="UniProtKB-SubCell"/>
</dbReference>
<feature type="domain" description="Solute-binding protein family 5" evidence="5">
    <location>
        <begin position="214"/>
        <end position="383"/>
    </location>
</feature>
<dbReference type="Pfam" id="PF00496">
    <property type="entry name" value="SBP_bac_5"/>
    <property type="match status" value="1"/>
</dbReference>
<keyword evidence="3" id="KW-0813">Transport</keyword>
<dbReference type="InterPro" id="IPR039424">
    <property type="entry name" value="SBP_5"/>
</dbReference>
<dbReference type="InterPro" id="IPR000914">
    <property type="entry name" value="SBP_5_dom"/>
</dbReference>
<dbReference type="Gene3D" id="3.10.105.10">
    <property type="entry name" value="Dipeptide-binding Protein, Domain 3"/>
    <property type="match status" value="1"/>
</dbReference>
<evidence type="ECO:0000313" key="6">
    <source>
        <dbReference type="EMBL" id="PTD20252.1"/>
    </source>
</evidence>
<comment type="subcellular location">
    <subcellularLocation>
        <location evidence="1">Periplasm</location>
    </subcellularLocation>
</comment>
<proteinExistence type="inferred from homology"/>
<accession>A0A2T4HWS7</accession>
<dbReference type="GO" id="GO:0015833">
    <property type="term" value="P:peptide transport"/>
    <property type="evidence" value="ECO:0007669"/>
    <property type="project" value="TreeGrafter"/>
</dbReference>
<dbReference type="PANTHER" id="PTHR30290">
    <property type="entry name" value="PERIPLASMIC BINDING COMPONENT OF ABC TRANSPORTER"/>
    <property type="match status" value="1"/>
</dbReference>
<comment type="similarity">
    <text evidence="2">Belongs to the bacterial solute-binding protein 5 family.</text>
</comment>
<protein>
    <submittedName>
        <fullName evidence="6">ABC transporter substrate-binding protein</fullName>
    </submittedName>
</protein>
<dbReference type="PANTHER" id="PTHR30290:SF10">
    <property type="entry name" value="PERIPLASMIC OLIGOPEPTIDE-BINDING PROTEIN-RELATED"/>
    <property type="match status" value="1"/>
</dbReference>
<evidence type="ECO:0000256" key="1">
    <source>
        <dbReference type="ARBA" id="ARBA00004418"/>
    </source>
</evidence>
<dbReference type="GO" id="GO:1904680">
    <property type="term" value="F:peptide transmembrane transporter activity"/>
    <property type="evidence" value="ECO:0007669"/>
    <property type="project" value="TreeGrafter"/>
</dbReference>
<keyword evidence="4" id="KW-0732">Signal</keyword>
<evidence type="ECO:0000313" key="7">
    <source>
        <dbReference type="Proteomes" id="UP000241206"/>
    </source>
</evidence>
<dbReference type="SUPFAM" id="SSF53850">
    <property type="entry name" value="Periplasmic binding protein-like II"/>
    <property type="match status" value="1"/>
</dbReference>
<evidence type="ECO:0000256" key="4">
    <source>
        <dbReference type="ARBA" id="ARBA00022729"/>
    </source>
</evidence>
<keyword evidence="7" id="KW-1185">Reference proteome</keyword>
<organism evidence="6 7">
    <name type="scientific">Edaphosphingomonas fennica</name>
    <dbReference type="NCBI Taxonomy" id="114404"/>
    <lineage>
        <taxon>Bacteria</taxon>
        <taxon>Pseudomonadati</taxon>
        <taxon>Pseudomonadota</taxon>
        <taxon>Alphaproteobacteria</taxon>
        <taxon>Sphingomonadales</taxon>
        <taxon>Rhizorhabdaceae</taxon>
        <taxon>Edaphosphingomonas</taxon>
    </lineage>
</organism>
<dbReference type="Gene3D" id="3.90.76.10">
    <property type="entry name" value="Dipeptide-binding Protein, Domain 1"/>
    <property type="match status" value="1"/>
</dbReference>
<dbReference type="RefSeq" id="WP_107395026.1">
    <property type="nucleotide sequence ID" value="NZ_PHHF01000048.1"/>
</dbReference>
<evidence type="ECO:0000259" key="5">
    <source>
        <dbReference type="Pfam" id="PF00496"/>
    </source>
</evidence>
<dbReference type="EMBL" id="PHHF01000048">
    <property type="protein sequence ID" value="PTD20252.1"/>
    <property type="molecule type" value="Genomic_DNA"/>
</dbReference>
<dbReference type="Gene3D" id="3.40.190.10">
    <property type="entry name" value="Periplasmic binding protein-like II"/>
    <property type="match status" value="1"/>
</dbReference>
<name>A0A2T4HWS7_9SPHN</name>
<gene>
    <name evidence="6" type="ORF">CV103_11760</name>
</gene>
<evidence type="ECO:0000256" key="3">
    <source>
        <dbReference type="ARBA" id="ARBA00022448"/>
    </source>
</evidence>
<evidence type="ECO:0000256" key="2">
    <source>
        <dbReference type="ARBA" id="ARBA00005695"/>
    </source>
</evidence>
<sequence length="487" mass="51615">MTARLLPAILLFALAACSGRGGDDGPIDVSVIGAEPVIVDPNQKPLADADAVLVGATAQGLIRFDGTGQIEPAAAIRWDVSDDGLYYTFRIDDAAGIKAEDVARRLRVAIARPSRNPLKPVLGAIDEVVAVTPEVVEIRLAAPRPTLLQLLAQPEMGLILSRSRGGSGPLAIDGRGAGTILLRPAGAEQAGEEDEEDTAADRERIRLRGERAALAVARFQAGGAQLVLGGRYQDLAVARAAGLPANILRFDPVAGLFGLQIVEARGFLATPEMRGALSMAVDRDRLVNAFAVKGWRSALTLVPGGIADLPAPTAPGWADIPLAGRRILAAGAVGAWRQQNGGAAPRVRVALPPGPGSRLLFSLIRADWRAIGVEAEMVGMKDDADLRLVDRVAPADSGSWYLREFACDRAALCSEEADRLMDAARKVPALAERNLTLADADARLARVVPFIPLAMPLRWSLVAPALVQFQENARGVHPLNHLRPDRR</sequence>